<dbReference type="Pfam" id="PF02875">
    <property type="entry name" value="Mur_ligase_C"/>
    <property type="match status" value="1"/>
</dbReference>
<keyword evidence="3 10" id="KW-0436">Ligase</keyword>
<dbReference type="InterPro" id="IPR018109">
    <property type="entry name" value="Folylpolyglutamate_synth_CS"/>
</dbReference>
<evidence type="ECO:0000256" key="1">
    <source>
        <dbReference type="ARBA" id="ARBA00008276"/>
    </source>
</evidence>
<evidence type="ECO:0000256" key="2">
    <source>
        <dbReference type="ARBA" id="ARBA00013025"/>
    </source>
</evidence>
<dbReference type="PANTHER" id="PTHR11136:SF0">
    <property type="entry name" value="DIHYDROFOLATE SYNTHETASE-RELATED"/>
    <property type="match status" value="1"/>
</dbReference>
<dbReference type="GO" id="GO:0046872">
    <property type="term" value="F:metal ion binding"/>
    <property type="evidence" value="ECO:0007669"/>
    <property type="project" value="UniProtKB-KW"/>
</dbReference>
<dbReference type="STRING" id="1278311.GCA_000428705_01381"/>
<evidence type="ECO:0000256" key="9">
    <source>
        <dbReference type="ARBA" id="ARBA00047493"/>
    </source>
</evidence>
<evidence type="ECO:0000256" key="5">
    <source>
        <dbReference type="ARBA" id="ARBA00022741"/>
    </source>
</evidence>
<dbReference type="Gene3D" id="3.90.190.20">
    <property type="entry name" value="Mur ligase, C-terminal domain"/>
    <property type="match status" value="1"/>
</dbReference>
<keyword evidence="6 10" id="KW-0067">ATP-binding</keyword>
<comment type="similarity">
    <text evidence="1 10">Belongs to the folylpolyglutamate synthase family.</text>
</comment>
<dbReference type="AlphaFoldDB" id="A0A449BE59"/>
<gene>
    <name evidence="13" type="primary">fgs</name>
    <name evidence="13" type="ORF">NCTC10138_01125</name>
</gene>
<accession>A0A449BE59</accession>
<dbReference type="Proteomes" id="UP000289841">
    <property type="component" value="Chromosome"/>
</dbReference>
<dbReference type="PROSITE" id="PS01011">
    <property type="entry name" value="FOLYLPOLYGLU_SYNT_1"/>
    <property type="match status" value="1"/>
</dbReference>
<dbReference type="EMBL" id="LR215048">
    <property type="protein sequence ID" value="VEU80743.1"/>
    <property type="molecule type" value="Genomic_DNA"/>
</dbReference>
<dbReference type="PROSITE" id="PS01012">
    <property type="entry name" value="FOLYLPOLYGLU_SYNT_2"/>
    <property type="match status" value="1"/>
</dbReference>
<keyword evidence="4" id="KW-0479">Metal-binding</keyword>
<dbReference type="PIRSF" id="PIRSF001563">
    <property type="entry name" value="Folylpolyglu_synth"/>
    <property type="match status" value="1"/>
</dbReference>
<dbReference type="RefSeq" id="WP_026390824.1">
    <property type="nucleotide sequence ID" value="NZ_LR215048.1"/>
</dbReference>
<name>A0A449BE59_HAPAX</name>
<comment type="catalytic activity">
    <reaction evidence="9">
        <text>(6S)-5,6,7,8-tetrahydrofolyl-(gamma-L-Glu)(n) + L-glutamate + ATP = (6S)-5,6,7,8-tetrahydrofolyl-(gamma-L-Glu)(n+1) + ADP + phosphate + H(+)</text>
        <dbReference type="Rhea" id="RHEA:10580"/>
        <dbReference type="Rhea" id="RHEA-COMP:14738"/>
        <dbReference type="Rhea" id="RHEA-COMP:14740"/>
        <dbReference type="ChEBI" id="CHEBI:15378"/>
        <dbReference type="ChEBI" id="CHEBI:29985"/>
        <dbReference type="ChEBI" id="CHEBI:30616"/>
        <dbReference type="ChEBI" id="CHEBI:43474"/>
        <dbReference type="ChEBI" id="CHEBI:141005"/>
        <dbReference type="ChEBI" id="CHEBI:456216"/>
        <dbReference type="EC" id="6.3.2.17"/>
    </reaction>
</comment>
<evidence type="ECO:0000259" key="12">
    <source>
        <dbReference type="Pfam" id="PF08245"/>
    </source>
</evidence>
<dbReference type="SUPFAM" id="SSF53244">
    <property type="entry name" value="MurD-like peptide ligases, peptide-binding domain"/>
    <property type="match status" value="1"/>
</dbReference>
<evidence type="ECO:0000256" key="8">
    <source>
        <dbReference type="ARBA" id="ARBA00030592"/>
    </source>
</evidence>
<dbReference type="EC" id="6.3.2.17" evidence="2"/>
<protein>
    <recommendedName>
        <fullName evidence="2">tetrahydrofolate synthase</fullName>
        <ecNumber evidence="2">6.3.2.17</ecNumber>
    </recommendedName>
    <alternativeName>
        <fullName evidence="8">Tetrahydrofolylpolyglutamate synthase</fullName>
    </alternativeName>
</protein>
<dbReference type="KEGG" id="aaxa:NCTC10138_01125"/>
<dbReference type="Pfam" id="PF08245">
    <property type="entry name" value="Mur_ligase_M"/>
    <property type="match status" value="1"/>
</dbReference>
<dbReference type="InterPro" id="IPR013221">
    <property type="entry name" value="Mur_ligase_cen"/>
</dbReference>
<evidence type="ECO:0000256" key="10">
    <source>
        <dbReference type="PIRNR" id="PIRNR001563"/>
    </source>
</evidence>
<dbReference type="GO" id="GO:0005524">
    <property type="term" value="F:ATP binding"/>
    <property type="evidence" value="ECO:0007669"/>
    <property type="project" value="UniProtKB-KW"/>
</dbReference>
<keyword evidence="7" id="KW-0460">Magnesium</keyword>
<dbReference type="GO" id="GO:0005737">
    <property type="term" value="C:cytoplasm"/>
    <property type="evidence" value="ECO:0007669"/>
    <property type="project" value="TreeGrafter"/>
</dbReference>
<evidence type="ECO:0000313" key="14">
    <source>
        <dbReference type="Proteomes" id="UP000289841"/>
    </source>
</evidence>
<evidence type="ECO:0000256" key="6">
    <source>
        <dbReference type="ARBA" id="ARBA00022840"/>
    </source>
</evidence>
<dbReference type="GO" id="GO:0004326">
    <property type="term" value="F:tetrahydrofolylpolyglutamate synthase activity"/>
    <property type="evidence" value="ECO:0007669"/>
    <property type="project" value="UniProtKB-EC"/>
</dbReference>
<dbReference type="InterPro" id="IPR036565">
    <property type="entry name" value="Mur-like_cat_sf"/>
</dbReference>
<dbReference type="SUPFAM" id="SSF53623">
    <property type="entry name" value="MurD-like peptide ligases, catalytic domain"/>
    <property type="match status" value="1"/>
</dbReference>
<evidence type="ECO:0000256" key="7">
    <source>
        <dbReference type="ARBA" id="ARBA00022842"/>
    </source>
</evidence>
<dbReference type="InterPro" id="IPR001645">
    <property type="entry name" value="Folylpolyglutamate_synth"/>
</dbReference>
<feature type="domain" description="Mur ligase C-terminal" evidence="11">
    <location>
        <begin position="285"/>
        <end position="396"/>
    </location>
</feature>
<dbReference type="InterPro" id="IPR036615">
    <property type="entry name" value="Mur_ligase_C_dom_sf"/>
</dbReference>
<reference evidence="13 14" key="1">
    <citation type="submission" date="2019-01" db="EMBL/GenBank/DDBJ databases">
        <authorList>
            <consortium name="Pathogen Informatics"/>
        </authorList>
    </citation>
    <scope>NUCLEOTIDE SEQUENCE [LARGE SCALE GENOMIC DNA]</scope>
    <source>
        <strain evidence="13 14">NCTC10138</strain>
    </source>
</reference>
<dbReference type="OrthoDB" id="9809356at2"/>
<dbReference type="GO" id="GO:0008841">
    <property type="term" value="F:dihydrofolate synthase activity"/>
    <property type="evidence" value="ECO:0007669"/>
    <property type="project" value="TreeGrafter"/>
</dbReference>
<evidence type="ECO:0000259" key="11">
    <source>
        <dbReference type="Pfam" id="PF02875"/>
    </source>
</evidence>
<sequence>MKFKNVESGIDWIQHQPKFREKTSLDYIKKAYDELKISFDKIKKIHIAGTNGKGSVSAFLTNILTSNNKKVGTFTSPYLVVFNERIRLNNVPIDDINLLKYINYIYDLNEQIFSKYSYRLSFFELLTLIAFKYFSDEEVDVIIMEVGIGGRLDATNIINYDVSIITSIGFDHMEQLGDTLEKIASEKLGILKEKGHLISGVNIPLKTQFINYANGKKASFLFIKERDIFPYTPHQFFYKDKLYELGLLGDYQRMNALIADNTVRYLYDYKDEQILPFLKTTRWDGRMEEIQENVYIDGAHNTHAITALMRNLEYIFKDKKITILFSALKDKKIAEMLDIIKKYDYKIVLTSFPDFRFKSLEEFETREIKYIENGYETFLQLIKNKEEDEVLIATGSLHFIGYLKQNIILNK</sequence>
<keyword evidence="14" id="KW-1185">Reference proteome</keyword>
<dbReference type="NCBIfam" id="TIGR01499">
    <property type="entry name" value="folC"/>
    <property type="match status" value="1"/>
</dbReference>
<proteinExistence type="inferred from homology"/>
<dbReference type="Gene3D" id="3.40.1190.10">
    <property type="entry name" value="Mur-like, catalytic domain"/>
    <property type="match status" value="1"/>
</dbReference>
<keyword evidence="5 10" id="KW-0547">Nucleotide-binding</keyword>
<organism evidence="13 14">
    <name type="scientific">Haploplasma axanthum</name>
    <name type="common">Acholeplasma axanthum</name>
    <dbReference type="NCBI Taxonomy" id="29552"/>
    <lineage>
        <taxon>Bacteria</taxon>
        <taxon>Bacillati</taxon>
        <taxon>Mycoplasmatota</taxon>
        <taxon>Mollicutes</taxon>
        <taxon>Acholeplasmatales</taxon>
        <taxon>Acholeplasmataceae</taxon>
        <taxon>Haploplasma</taxon>
    </lineage>
</organism>
<evidence type="ECO:0000256" key="3">
    <source>
        <dbReference type="ARBA" id="ARBA00022598"/>
    </source>
</evidence>
<evidence type="ECO:0000313" key="13">
    <source>
        <dbReference type="EMBL" id="VEU80743.1"/>
    </source>
</evidence>
<dbReference type="InterPro" id="IPR004101">
    <property type="entry name" value="Mur_ligase_C"/>
</dbReference>
<feature type="domain" description="Mur ligase central" evidence="12">
    <location>
        <begin position="47"/>
        <end position="259"/>
    </location>
</feature>
<dbReference type="PANTHER" id="PTHR11136">
    <property type="entry name" value="FOLYLPOLYGLUTAMATE SYNTHASE-RELATED"/>
    <property type="match status" value="1"/>
</dbReference>
<evidence type="ECO:0000256" key="4">
    <source>
        <dbReference type="ARBA" id="ARBA00022723"/>
    </source>
</evidence>